<feature type="non-terminal residue" evidence="2">
    <location>
        <position position="57"/>
    </location>
</feature>
<dbReference type="HOGENOM" id="CLU_3001935_0_0_1"/>
<dbReference type="RefSeq" id="XP_016241935.1">
    <property type="nucleotide sequence ID" value="XM_016400419.1"/>
</dbReference>
<keyword evidence="3" id="KW-1185">Reference proteome</keyword>
<organism evidence="2 3">
    <name type="scientific">Cladophialophora immunda</name>
    <dbReference type="NCBI Taxonomy" id="569365"/>
    <lineage>
        <taxon>Eukaryota</taxon>
        <taxon>Fungi</taxon>
        <taxon>Dikarya</taxon>
        <taxon>Ascomycota</taxon>
        <taxon>Pezizomycotina</taxon>
        <taxon>Eurotiomycetes</taxon>
        <taxon>Chaetothyriomycetidae</taxon>
        <taxon>Chaetothyriales</taxon>
        <taxon>Herpotrichiellaceae</taxon>
        <taxon>Cladophialophora</taxon>
    </lineage>
</organism>
<accession>A0A0D2CDT6</accession>
<feature type="compositionally biased region" description="Basic and acidic residues" evidence="1">
    <location>
        <begin position="1"/>
        <end position="12"/>
    </location>
</feature>
<reference evidence="2 3" key="1">
    <citation type="submission" date="2015-01" db="EMBL/GenBank/DDBJ databases">
        <title>The Genome Sequence of Cladophialophora immunda CBS83496.</title>
        <authorList>
            <consortium name="The Broad Institute Genomics Platform"/>
            <person name="Cuomo C."/>
            <person name="de Hoog S."/>
            <person name="Gorbushina A."/>
            <person name="Stielow B."/>
            <person name="Teixiera M."/>
            <person name="Abouelleil A."/>
            <person name="Chapman S.B."/>
            <person name="Priest M."/>
            <person name="Young S.K."/>
            <person name="Wortman J."/>
            <person name="Nusbaum C."/>
            <person name="Birren B."/>
        </authorList>
    </citation>
    <scope>NUCLEOTIDE SEQUENCE [LARGE SCALE GENOMIC DNA]</scope>
    <source>
        <strain evidence="2 3">CBS 83496</strain>
    </source>
</reference>
<evidence type="ECO:0000313" key="2">
    <source>
        <dbReference type="EMBL" id="KIW21719.1"/>
    </source>
</evidence>
<evidence type="ECO:0000313" key="3">
    <source>
        <dbReference type="Proteomes" id="UP000054466"/>
    </source>
</evidence>
<dbReference type="AlphaFoldDB" id="A0A0D2CDT6"/>
<feature type="compositionally biased region" description="Low complexity" evidence="1">
    <location>
        <begin position="16"/>
        <end position="25"/>
    </location>
</feature>
<gene>
    <name evidence="2" type="ORF">PV07_12849</name>
</gene>
<dbReference type="Proteomes" id="UP000054466">
    <property type="component" value="Unassembled WGS sequence"/>
</dbReference>
<sequence length="57" mass="6046">MALTWTERERATGKVLPGSSTPTATATGTLSLFVLKVASITQTKSRNKPRGGLEKVT</sequence>
<feature type="region of interest" description="Disordered" evidence="1">
    <location>
        <begin position="1"/>
        <end position="25"/>
    </location>
</feature>
<evidence type="ECO:0000256" key="1">
    <source>
        <dbReference type="SAM" id="MobiDB-lite"/>
    </source>
</evidence>
<proteinExistence type="predicted"/>
<name>A0A0D2CDT6_9EURO</name>
<protein>
    <submittedName>
        <fullName evidence="2">Uncharacterized protein</fullName>
    </submittedName>
</protein>
<dbReference type="EMBL" id="KN847248">
    <property type="protein sequence ID" value="KIW21719.1"/>
    <property type="molecule type" value="Genomic_DNA"/>
</dbReference>
<dbReference type="VEuPathDB" id="FungiDB:PV07_12849"/>
<dbReference type="GeneID" id="27352043"/>